<gene>
    <name evidence="2" type="ORF">V6N12_042027</name>
</gene>
<comment type="caution">
    <text evidence="2">The sequence shown here is derived from an EMBL/GenBank/DDBJ whole genome shotgun (WGS) entry which is preliminary data.</text>
</comment>
<evidence type="ECO:0000313" key="3">
    <source>
        <dbReference type="Proteomes" id="UP001472677"/>
    </source>
</evidence>
<dbReference type="EMBL" id="JBBPBM010000015">
    <property type="protein sequence ID" value="KAK8558727.1"/>
    <property type="molecule type" value="Genomic_DNA"/>
</dbReference>
<keyword evidence="1" id="KW-0732">Signal</keyword>
<protein>
    <submittedName>
        <fullName evidence="2">Uncharacterized protein</fullName>
    </submittedName>
</protein>
<dbReference type="Proteomes" id="UP001472677">
    <property type="component" value="Unassembled WGS sequence"/>
</dbReference>
<feature type="signal peptide" evidence="1">
    <location>
        <begin position="1"/>
        <end position="23"/>
    </location>
</feature>
<accession>A0ABR2EDL0</accession>
<name>A0ABR2EDL0_9ROSI</name>
<evidence type="ECO:0000313" key="2">
    <source>
        <dbReference type="EMBL" id="KAK8558727.1"/>
    </source>
</evidence>
<keyword evidence="3" id="KW-1185">Reference proteome</keyword>
<sequence>MDLLHSYLALVFQLLLLLCECGSEIYAVKDLRGKLGNGFPGTGDAVKGSPELSYQLVKELEGKYSSIANWRSAVDKNPELPSQLAKELEDKYSSVANWRSAVDKNPELSSQLAKDLENKYLSLSGLKSSSRFVKGVDDKYSIVNL</sequence>
<evidence type="ECO:0000256" key="1">
    <source>
        <dbReference type="SAM" id="SignalP"/>
    </source>
</evidence>
<feature type="chain" id="PRO_5046270763" evidence="1">
    <location>
        <begin position="24"/>
        <end position="145"/>
    </location>
</feature>
<proteinExistence type="predicted"/>
<organism evidence="2 3">
    <name type="scientific">Hibiscus sabdariffa</name>
    <name type="common">roselle</name>
    <dbReference type="NCBI Taxonomy" id="183260"/>
    <lineage>
        <taxon>Eukaryota</taxon>
        <taxon>Viridiplantae</taxon>
        <taxon>Streptophyta</taxon>
        <taxon>Embryophyta</taxon>
        <taxon>Tracheophyta</taxon>
        <taxon>Spermatophyta</taxon>
        <taxon>Magnoliopsida</taxon>
        <taxon>eudicotyledons</taxon>
        <taxon>Gunneridae</taxon>
        <taxon>Pentapetalae</taxon>
        <taxon>rosids</taxon>
        <taxon>malvids</taxon>
        <taxon>Malvales</taxon>
        <taxon>Malvaceae</taxon>
        <taxon>Malvoideae</taxon>
        <taxon>Hibiscus</taxon>
    </lineage>
</organism>
<reference evidence="2 3" key="1">
    <citation type="journal article" date="2024" name="G3 (Bethesda)">
        <title>Genome assembly of Hibiscus sabdariffa L. provides insights into metabolisms of medicinal natural products.</title>
        <authorList>
            <person name="Kim T."/>
        </authorList>
    </citation>
    <scope>NUCLEOTIDE SEQUENCE [LARGE SCALE GENOMIC DNA]</scope>
    <source>
        <strain evidence="2">TK-2024</strain>
        <tissue evidence="2">Old leaves</tissue>
    </source>
</reference>